<keyword evidence="2" id="KW-1185">Reference proteome</keyword>
<reference evidence="1 2" key="1">
    <citation type="submission" date="2015-11" db="EMBL/GenBank/DDBJ databases">
        <title>Bacillus caseinolyticus sp nov.</title>
        <authorList>
            <person name="Dastager S.G."/>
            <person name="Mawlankar R."/>
        </authorList>
    </citation>
    <scope>NUCLEOTIDE SEQUENCE [LARGE SCALE GENOMIC DNA]</scope>
    <source>
        <strain evidence="1 2">SGD-V-76</strain>
    </source>
</reference>
<sequence>MWCYSYYRLKKKIKRLLFSRRFGTFIENNTKKAVEEVIYSQRFRDYFIQLVREADVSPFKEIALQYLHEEVVVSTVAGPLQGTVAEVGDDYLRLTESATSSILLPFTSIITIQKV</sequence>
<comment type="caution">
    <text evidence="1">The sequence shown here is derived from an EMBL/GenBank/DDBJ whole genome shotgun (WGS) entry which is preliminary data.</text>
</comment>
<name>A0A0V8JIS2_9BACI</name>
<evidence type="ECO:0000313" key="1">
    <source>
        <dbReference type="EMBL" id="KSU86964.1"/>
    </source>
</evidence>
<accession>A0A0V8JIS2</accession>
<dbReference type="RefSeq" id="WP_035321114.1">
    <property type="nucleotide sequence ID" value="NZ_KQ758673.1"/>
</dbReference>
<proteinExistence type="predicted"/>
<protein>
    <recommendedName>
        <fullName evidence="3">DUF2642 domain-containing protein</fullName>
    </recommendedName>
</protein>
<dbReference type="Proteomes" id="UP000053681">
    <property type="component" value="Unassembled WGS sequence"/>
</dbReference>
<organism evidence="1 2">
    <name type="scientific">Priestia veravalensis</name>
    <dbReference type="NCBI Taxonomy" id="1414648"/>
    <lineage>
        <taxon>Bacteria</taxon>
        <taxon>Bacillati</taxon>
        <taxon>Bacillota</taxon>
        <taxon>Bacilli</taxon>
        <taxon>Bacillales</taxon>
        <taxon>Bacillaceae</taxon>
        <taxon>Priestia</taxon>
    </lineage>
</organism>
<dbReference type="AlphaFoldDB" id="A0A0V8JIS2"/>
<evidence type="ECO:0000313" key="2">
    <source>
        <dbReference type="Proteomes" id="UP000053681"/>
    </source>
</evidence>
<dbReference type="EMBL" id="LNQP01000058">
    <property type="protein sequence ID" value="KSU86964.1"/>
    <property type="molecule type" value="Genomic_DNA"/>
</dbReference>
<gene>
    <name evidence="1" type="ORF">AS180_15635</name>
</gene>
<evidence type="ECO:0008006" key="3">
    <source>
        <dbReference type="Google" id="ProtNLM"/>
    </source>
</evidence>